<organism evidence="2 3">
    <name type="scientific">Rhizopogon vinicolor AM-OR11-026</name>
    <dbReference type="NCBI Taxonomy" id="1314800"/>
    <lineage>
        <taxon>Eukaryota</taxon>
        <taxon>Fungi</taxon>
        <taxon>Dikarya</taxon>
        <taxon>Basidiomycota</taxon>
        <taxon>Agaricomycotina</taxon>
        <taxon>Agaricomycetes</taxon>
        <taxon>Agaricomycetidae</taxon>
        <taxon>Boletales</taxon>
        <taxon>Suillineae</taxon>
        <taxon>Rhizopogonaceae</taxon>
        <taxon>Rhizopogon</taxon>
    </lineage>
</organism>
<dbReference type="InParanoid" id="A0A1B7N8K4"/>
<gene>
    <name evidence="2" type="ORF">K503DRAFT_531886</name>
</gene>
<sequence>MQAPISSRFSNLLDCIIIDLYIIMCNFIVPIRTCSKCQEKEPLFDEKERQVTSAGGKKERRPKYMEPPQDCYSRRCIFSSEHSSVCSSCWLTCKRTHGKTRQIQGGSLSYVCHSCVSSP</sequence>
<dbReference type="Proteomes" id="UP000092154">
    <property type="component" value="Unassembled WGS sequence"/>
</dbReference>
<protein>
    <submittedName>
        <fullName evidence="2">Uncharacterized protein</fullName>
    </submittedName>
</protein>
<evidence type="ECO:0000256" key="1">
    <source>
        <dbReference type="SAM" id="MobiDB-lite"/>
    </source>
</evidence>
<evidence type="ECO:0000313" key="2">
    <source>
        <dbReference type="EMBL" id="OAX41175.1"/>
    </source>
</evidence>
<name>A0A1B7N8K4_9AGAM</name>
<evidence type="ECO:0000313" key="3">
    <source>
        <dbReference type="Proteomes" id="UP000092154"/>
    </source>
</evidence>
<dbReference type="EMBL" id="KV448188">
    <property type="protein sequence ID" value="OAX41175.1"/>
    <property type="molecule type" value="Genomic_DNA"/>
</dbReference>
<feature type="region of interest" description="Disordered" evidence="1">
    <location>
        <begin position="43"/>
        <end position="67"/>
    </location>
</feature>
<proteinExistence type="predicted"/>
<accession>A0A1B7N8K4</accession>
<dbReference type="OrthoDB" id="2659971at2759"/>
<keyword evidence="3" id="KW-1185">Reference proteome</keyword>
<dbReference type="AlphaFoldDB" id="A0A1B7N8K4"/>
<reference evidence="2 3" key="1">
    <citation type="submission" date="2016-06" db="EMBL/GenBank/DDBJ databases">
        <title>Comparative genomics of the ectomycorrhizal sister species Rhizopogon vinicolor and Rhizopogon vesiculosus (Basidiomycota: Boletales) reveals a divergence of the mating type B locus.</title>
        <authorList>
            <consortium name="DOE Joint Genome Institute"/>
            <person name="Mujic A.B."/>
            <person name="Kuo A."/>
            <person name="Tritt A."/>
            <person name="Lipzen A."/>
            <person name="Chen C."/>
            <person name="Johnson J."/>
            <person name="Sharma A."/>
            <person name="Barry K."/>
            <person name="Grigoriev I.V."/>
            <person name="Spatafora J.W."/>
        </authorList>
    </citation>
    <scope>NUCLEOTIDE SEQUENCE [LARGE SCALE GENOMIC DNA]</scope>
    <source>
        <strain evidence="2 3">AM-OR11-026</strain>
    </source>
</reference>